<name>A0ABW1J9T0_9PSEU</name>
<evidence type="ECO:0000313" key="2">
    <source>
        <dbReference type="EMBL" id="MFC5997100.1"/>
    </source>
</evidence>
<dbReference type="Proteomes" id="UP001596302">
    <property type="component" value="Unassembled WGS sequence"/>
</dbReference>
<proteinExistence type="predicted"/>
<dbReference type="RefSeq" id="WP_379588025.1">
    <property type="nucleotide sequence ID" value="NZ_JBHSQW010000044.1"/>
</dbReference>
<evidence type="ECO:0000313" key="3">
    <source>
        <dbReference type="Proteomes" id="UP001596302"/>
    </source>
</evidence>
<feature type="region of interest" description="Disordered" evidence="1">
    <location>
        <begin position="113"/>
        <end position="133"/>
    </location>
</feature>
<gene>
    <name evidence="2" type="ORF">ACFQE5_23080</name>
</gene>
<feature type="compositionally biased region" description="Low complexity" evidence="1">
    <location>
        <begin position="114"/>
        <end position="129"/>
    </location>
</feature>
<keyword evidence="3" id="KW-1185">Reference proteome</keyword>
<dbReference type="EMBL" id="JBHSQW010000044">
    <property type="protein sequence ID" value="MFC5997100.1"/>
    <property type="molecule type" value="Genomic_DNA"/>
</dbReference>
<organism evidence="2 3">
    <name type="scientific">Pseudonocardia hispaniensis</name>
    <dbReference type="NCBI Taxonomy" id="904933"/>
    <lineage>
        <taxon>Bacteria</taxon>
        <taxon>Bacillati</taxon>
        <taxon>Actinomycetota</taxon>
        <taxon>Actinomycetes</taxon>
        <taxon>Pseudonocardiales</taxon>
        <taxon>Pseudonocardiaceae</taxon>
        <taxon>Pseudonocardia</taxon>
    </lineage>
</organism>
<reference evidence="3" key="1">
    <citation type="journal article" date="2019" name="Int. J. Syst. Evol. Microbiol.">
        <title>The Global Catalogue of Microorganisms (GCM) 10K type strain sequencing project: providing services to taxonomists for standard genome sequencing and annotation.</title>
        <authorList>
            <consortium name="The Broad Institute Genomics Platform"/>
            <consortium name="The Broad Institute Genome Sequencing Center for Infectious Disease"/>
            <person name="Wu L."/>
            <person name="Ma J."/>
        </authorList>
    </citation>
    <scope>NUCLEOTIDE SEQUENCE [LARGE SCALE GENOMIC DNA]</scope>
    <source>
        <strain evidence="3">CCM 8391</strain>
    </source>
</reference>
<comment type="caution">
    <text evidence="2">The sequence shown here is derived from an EMBL/GenBank/DDBJ whole genome shotgun (WGS) entry which is preliminary data.</text>
</comment>
<accession>A0ABW1J9T0</accession>
<protein>
    <submittedName>
        <fullName evidence="2">Uncharacterized protein</fullName>
    </submittedName>
</protein>
<evidence type="ECO:0000256" key="1">
    <source>
        <dbReference type="SAM" id="MobiDB-lite"/>
    </source>
</evidence>
<sequence>MSAPTVITVATATTLIDLEVNPGDPIDLLVPILDANDAPVQIDDPAGWSARSQVRATWQAGQVLHEWTTTGAAPNAEIVAGLPGHVRLTATPEQTAAWQQTWPALDVAWDLDVTEPATGPDDPDGGPTPHRIAKGRIRLNPQITR</sequence>